<accession>A0A919FCL3</accession>
<reference evidence="1" key="2">
    <citation type="submission" date="2020-09" db="EMBL/GenBank/DDBJ databases">
        <authorList>
            <person name="Sun Q."/>
            <person name="Ohkuma M."/>
        </authorList>
    </citation>
    <scope>NUCLEOTIDE SEQUENCE</scope>
    <source>
        <strain evidence="1">JCM 4646</strain>
    </source>
</reference>
<keyword evidence="2" id="KW-1185">Reference proteome</keyword>
<organism evidence="1 2">
    <name type="scientific">Kitasatospora indigofera</name>
    <dbReference type="NCBI Taxonomy" id="67307"/>
    <lineage>
        <taxon>Bacteria</taxon>
        <taxon>Bacillati</taxon>
        <taxon>Actinomycetota</taxon>
        <taxon>Actinomycetes</taxon>
        <taxon>Kitasatosporales</taxon>
        <taxon>Streptomycetaceae</taxon>
        <taxon>Kitasatospora</taxon>
    </lineage>
</organism>
<dbReference type="EMBL" id="BNBO01000002">
    <property type="protein sequence ID" value="GHH61227.1"/>
    <property type="molecule type" value="Genomic_DNA"/>
</dbReference>
<name>A0A919FCL3_9ACTN</name>
<sequence length="115" mass="12896">MGFIIELRRGQPKARTGRAPGAQPKVGMLERYVDEGELSSAIQRVGPHRLPTLAGLEPYRSQKLKSEAVDSMVREIERIDLHGLDEAELRVISILLKWGLLCRADRDLRIGFGGY</sequence>
<comment type="caution">
    <text evidence="1">The sequence shown here is derived from an EMBL/GenBank/DDBJ whole genome shotgun (WGS) entry which is preliminary data.</text>
</comment>
<reference evidence="1" key="1">
    <citation type="journal article" date="2014" name="Int. J. Syst. Evol. Microbiol.">
        <title>Complete genome sequence of Corynebacterium casei LMG S-19264T (=DSM 44701T), isolated from a smear-ripened cheese.</title>
        <authorList>
            <consortium name="US DOE Joint Genome Institute (JGI-PGF)"/>
            <person name="Walter F."/>
            <person name="Albersmeier A."/>
            <person name="Kalinowski J."/>
            <person name="Ruckert C."/>
        </authorList>
    </citation>
    <scope>NUCLEOTIDE SEQUENCE</scope>
    <source>
        <strain evidence="1">JCM 4646</strain>
    </source>
</reference>
<evidence type="ECO:0000313" key="2">
    <source>
        <dbReference type="Proteomes" id="UP000617734"/>
    </source>
</evidence>
<dbReference type="Proteomes" id="UP000617734">
    <property type="component" value="Unassembled WGS sequence"/>
</dbReference>
<dbReference type="AlphaFoldDB" id="A0A919FCL3"/>
<proteinExistence type="predicted"/>
<evidence type="ECO:0000313" key="1">
    <source>
        <dbReference type="EMBL" id="GHH61227.1"/>
    </source>
</evidence>
<protein>
    <submittedName>
        <fullName evidence="1">Uncharacterized protein</fullName>
    </submittedName>
</protein>
<gene>
    <name evidence="1" type="ORF">GCM10018781_07290</name>
</gene>